<dbReference type="InterPro" id="IPR046357">
    <property type="entry name" value="PPIase_dom_sf"/>
</dbReference>
<dbReference type="Gene3D" id="1.10.8.1040">
    <property type="match status" value="1"/>
</dbReference>
<organism evidence="4 5">
    <name type="scientific">Micavibrio aeruginosavorus</name>
    <dbReference type="NCBI Taxonomy" id="349221"/>
    <lineage>
        <taxon>Bacteria</taxon>
        <taxon>Pseudomonadati</taxon>
        <taxon>Bdellovibrionota</taxon>
        <taxon>Bdellovibrionia</taxon>
        <taxon>Bdellovibrionales</taxon>
        <taxon>Pseudobdellovibrionaceae</taxon>
        <taxon>Micavibrio</taxon>
    </lineage>
</organism>
<accession>A0A2W5A2U0</accession>
<dbReference type="SUPFAM" id="SSF109998">
    <property type="entry name" value="Triger factor/SurA peptide-binding domain-like"/>
    <property type="match status" value="1"/>
</dbReference>
<dbReference type="GO" id="GO:0003755">
    <property type="term" value="F:peptidyl-prolyl cis-trans isomerase activity"/>
    <property type="evidence" value="ECO:0007669"/>
    <property type="project" value="UniProtKB-KW"/>
</dbReference>
<dbReference type="PANTHER" id="PTHR47245:SF2">
    <property type="entry name" value="PEPTIDYL-PROLYL CIS-TRANS ISOMERASE HP_0175-RELATED"/>
    <property type="match status" value="1"/>
</dbReference>
<dbReference type="PANTHER" id="PTHR47245">
    <property type="entry name" value="PEPTIDYLPROLYL ISOMERASE"/>
    <property type="match status" value="1"/>
</dbReference>
<dbReference type="Proteomes" id="UP000249557">
    <property type="component" value="Unassembled WGS sequence"/>
</dbReference>
<keyword evidence="1" id="KW-0413">Isomerase</keyword>
<dbReference type="AlphaFoldDB" id="A0A2W5A2U0"/>
<dbReference type="InterPro" id="IPR027304">
    <property type="entry name" value="Trigger_fact/SurA_dom_sf"/>
</dbReference>
<feature type="compositionally biased region" description="Low complexity" evidence="2">
    <location>
        <begin position="64"/>
        <end position="79"/>
    </location>
</feature>
<keyword evidence="1" id="KW-0697">Rotamase</keyword>
<dbReference type="SUPFAM" id="SSF54534">
    <property type="entry name" value="FKBP-like"/>
    <property type="match status" value="1"/>
</dbReference>
<gene>
    <name evidence="4" type="ORF">DI626_00645</name>
</gene>
<dbReference type="EMBL" id="QFNK01000005">
    <property type="protein sequence ID" value="PZO88880.1"/>
    <property type="molecule type" value="Genomic_DNA"/>
</dbReference>
<feature type="compositionally biased region" description="Basic and acidic residues" evidence="2">
    <location>
        <begin position="344"/>
        <end position="356"/>
    </location>
</feature>
<feature type="compositionally biased region" description="Low complexity" evidence="2">
    <location>
        <begin position="34"/>
        <end position="57"/>
    </location>
</feature>
<dbReference type="InterPro" id="IPR000297">
    <property type="entry name" value="PPIase_PpiC"/>
</dbReference>
<feature type="region of interest" description="Disordered" evidence="2">
    <location>
        <begin position="33"/>
        <end position="93"/>
    </location>
</feature>
<dbReference type="InterPro" id="IPR050245">
    <property type="entry name" value="PrsA_foldase"/>
</dbReference>
<evidence type="ECO:0000256" key="2">
    <source>
        <dbReference type="SAM" id="MobiDB-lite"/>
    </source>
</evidence>
<evidence type="ECO:0000313" key="4">
    <source>
        <dbReference type="EMBL" id="PZO88880.1"/>
    </source>
</evidence>
<protein>
    <submittedName>
        <fullName evidence="4">Rotamase</fullName>
    </submittedName>
</protein>
<evidence type="ECO:0000259" key="3">
    <source>
        <dbReference type="PROSITE" id="PS50198"/>
    </source>
</evidence>
<proteinExistence type="predicted"/>
<dbReference type="PROSITE" id="PS50198">
    <property type="entry name" value="PPIC_PPIASE_2"/>
    <property type="match status" value="1"/>
</dbReference>
<feature type="region of interest" description="Disordered" evidence="2">
    <location>
        <begin position="344"/>
        <end position="376"/>
    </location>
</feature>
<comment type="caution">
    <text evidence="4">The sequence shown here is derived from an EMBL/GenBank/DDBJ whole genome shotgun (WGS) entry which is preliminary data.</text>
</comment>
<reference evidence="4 5" key="1">
    <citation type="submission" date="2017-08" db="EMBL/GenBank/DDBJ databases">
        <title>Infants hospitalized years apart are colonized by the same room-sourced microbial strains.</title>
        <authorList>
            <person name="Brooks B."/>
            <person name="Olm M.R."/>
            <person name="Firek B.A."/>
            <person name="Baker R."/>
            <person name="Thomas B.C."/>
            <person name="Morowitz M.J."/>
            <person name="Banfield J.F."/>
        </authorList>
    </citation>
    <scope>NUCLEOTIDE SEQUENCE [LARGE SCALE GENOMIC DNA]</scope>
    <source>
        <strain evidence="4">S2_018_000_R2_104</strain>
    </source>
</reference>
<evidence type="ECO:0000256" key="1">
    <source>
        <dbReference type="PROSITE-ProRule" id="PRU00278"/>
    </source>
</evidence>
<dbReference type="Gene3D" id="3.10.50.40">
    <property type="match status" value="1"/>
</dbReference>
<sequence length="376" mass="40475">MNNNKLPAILGVIALLLVAGGAAFYFSKDMKNETTSTPAPATADAGQVDQAAPAAGTDGEEAGEQAAAPAEKSEPAATAQEEDEAAKAAGSIEGVTVEKGNPVVARVDGQDITRVDVFRYIKMMPAAVQQLPPAQVYPLALEQVIDTRMVQNKAENAGLENDPEVKAQVSMAEQQIVRSVYVQREVDRQISESDMKKKYDETVGKAPAVQEINASHILVASEEDAKKIIEELGKGEDFAKLAAKYSADPGNKDKGGELGWFAKQDMVPEFSDAAFKIGKGEVSKTPVKTQFGYHVVKVNDKRERPKPSFEELKPMLQVELRREKLEAMLENWRKSAKVERFDINGKPVKAEEKQEDVAPSAGAAEAPAAEAPAAAE</sequence>
<feature type="compositionally biased region" description="Low complexity" evidence="2">
    <location>
        <begin position="358"/>
        <end position="376"/>
    </location>
</feature>
<feature type="domain" description="PpiC" evidence="3">
    <location>
        <begin position="209"/>
        <end position="300"/>
    </location>
</feature>
<evidence type="ECO:0000313" key="5">
    <source>
        <dbReference type="Proteomes" id="UP000249557"/>
    </source>
</evidence>
<dbReference type="Pfam" id="PF13616">
    <property type="entry name" value="Rotamase_3"/>
    <property type="match status" value="1"/>
</dbReference>
<name>A0A2W5A2U0_9BACT</name>